<dbReference type="Pfam" id="PF09341">
    <property type="entry name" value="Pcc1"/>
    <property type="match status" value="1"/>
</dbReference>
<dbReference type="AlphaFoldDB" id="A0ABD5RFI3"/>
<dbReference type="RefSeq" id="WP_227230776.1">
    <property type="nucleotide sequence ID" value="NZ_JAJCVJ010000002.1"/>
</dbReference>
<organism evidence="2 3">
    <name type="scientific">Salinirubrum litoreum</name>
    <dbReference type="NCBI Taxonomy" id="1126234"/>
    <lineage>
        <taxon>Archaea</taxon>
        <taxon>Methanobacteriati</taxon>
        <taxon>Methanobacteriota</taxon>
        <taxon>Stenosarchaea group</taxon>
        <taxon>Halobacteria</taxon>
        <taxon>Halobacteriales</taxon>
        <taxon>Haloferacaceae</taxon>
        <taxon>Salinirubrum</taxon>
    </lineage>
</organism>
<name>A0ABD5RFI3_9EURY</name>
<evidence type="ECO:0000256" key="1">
    <source>
        <dbReference type="ARBA" id="ARBA00007073"/>
    </source>
</evidence>
<dbReference type="Gene3D" id="3.30.310.50">
    <property type="entry name" value="Alpha-D-phosphohexomutase, C-terminal domain"/>
    <property type="match status" value="1"/>
</dbReference>
<evidence type="ECO:0000313" key="3">
    <source>
        <dbReference type="Proteomes" id="UP001596201"/>
    </source>
</evidence>
<gene>
    <name evidence="2" type="ORF">ACFPJ5_16360</name>
</gene>
<dbReference type="NCBIfam" id="NF011470">
    <property type="entry name" value="PRK14887.1"/>
    <property type="match status" value="1"/>
</dbReference>
<proteinExistence type="inferred from homology"/>
<comment type="similarity">
    <text evidence="1">Belongs to the CTAG/PCC1 family.</text>
</comment>
<dbReference type="Proteomes" id="UP001596201">
    <property type="component" value="Unassembled WGS sequence"/>
</dbReference>
<dbReference type="EMBL" id="JBHSKX010000002">
    <property type="protein sequence ID" value="MFC5368502.1"/>
    <property type="molecule type" value="Genomic_DNA"/>
</dbReference>
<sequence>MTWSSGDPPHDCHLSVSLSDERRARLVERALAVEVGEIDDARSSATVAREADTVSVHVAAADLVALRAGVNTWTRFLDTAEQMLAVADDA</sequence>
<keyword evidence="3" id="KW-1185">Reference proteome</keyword>
<comment type="caution">
    <text evidence="2">The sequence shown here is derived from an EMBL/GenBank/DDBJ whole genome shotgun (WGS) entry which is preliminary data.</text>
</comment>
<dbReference type="InterPro" id="IPR015419">
    <property type="entry name" value="CTAG/Pcc1"/>
</dbReference>
<protein>
    <submittedName>
        <fullName evidence="2">KEOPS complex subunit Pcc1</fullName>
    </submittedName>
</protein>
<reference evidence="2 3" key="1">
    <citation type="journal article" date="2019" name="Int. J. Syst. Evol. Microbiol.">
        <title>The Global Catalogue of Microorganisms (GCM) 10K type strain sequencing project: providing services to taxonomists for standard genome sequencing and annotation.</title>
        <authorList>
            <consortium name="The Broad Institute Genomics Platform"/>
            <consortium name="The Broad Institute Genome Sequencing Center for Infectious Disease"/>
            <person name="Wu L."/>
            <person name="Ma J."/>
        </authorList>
    </citation>
    <scope>NUCLEOTIDE SEQUENCE [LARGE SCALE GENOMIC DNA]</scope>
    <source>
        <strain evidence="2 3">CGMCC 1.12237</strain>
    </source>
</reference>
<evidence type="ECO:0000313" key="2">
    <source>
        <dbReference type="EMBL" id="MFC5368502.1"/>
    </source>
</evidence>
<accession>A0ABD5RFI3</accession>